<evidence type="ECO:0000313" key="1">
    <source>
        <dbReference type="EMBL" id="KRX15569.1"/>
    </source>
</evidence>
<gene>
    <name evidence="1" type="ORF">T07_7455</name>
</gene>
<evidence type="ECO:0000313" key="2">
    <source>
        <dbReference type="Proteomes" id="UP000054630"/>
    </source>
</evidence>
<accession>A0A0V0RM49</accession>
<protein>
    <submittedName>
        <fullName evidence="1">Uncharacterized protein</fullName>
    </submittedName>
</protein>
<keyword evidence="2" id="KW-1185">Reference proteome</keyword>
<comment type="caution">
    <text evidence="1">The sequence shown here is derived from an EMBL/GenBank/DDBJ whole genome shotgun (WGS) entry which is preliminary data.</text>
</comment>
<dbReference type="AlphaFoldDB" id="A0A0V0RM49"/>
<proteinExistence type="predicted"/>
<dbReference type="EMBL" id="JYDL01000128">
    <property type="protein sequence ID" value="KRX15569.1"/>
    <property type="molecule type" value="Genomic_DNA"/>
</dbReference>
<name>A0A0V0RM49_9BILA</name>
<reference evidence="1 2" key="1">
    <citation type="submission" date="2015-01" db="EMBL/GenBank/DDBJ databases">
        <title>Evolution of Trichinella species and genotypes.</title>
        <authorList>
            <person name="Korhonen P.K."/>
            <person name="Edoardo P."/>
            <person name="Giuseppe L.R."/>
            <person name="Gasser R.B."/>
        </authorList>
    </citation>
    <scope>NUCLEOTIDE SEQUENCE [LARGE SCALE GENOMIC DNA]</scope>
    <source>
        <strain evidence="1">ISS37</strain>
    </source>
</reference>
<sequence>MWVALKFNDNDYYPIVSLHLRIFTINAIASTSAERSFTAVKYLRSYFRTTMAEERQNGIALVNCALTARDFTRQGNQSCGILNIS</sequence>
<dbReference type="OrthoDB" id="5872133at2759"/>
<organism evidence="1 2">
    <name type="scientific">Trichinella nelsoni</name>
    <dbReference type="NCBI Taxonomy" id="6336"/>
    <lineage>
        <taxon>Eukaryota</taxon>
        <taxon>Metazoa</taxon>
        <taxon>Ecdysozoa</taxon>
        <taxon>Nematoda</taxon>
        <taxon>Enoplea</taxon>
        <taxon>Dorylaimia</taxon>
        <taxon>Trichinellida</taxon>
        <taxon>Trichinellidae</taxon>
        <taxon>Trichinella</taxon>
    </lineage>
</organism>
<dbReference type="Proteomes" id="UP000054630">
    <property type="component" value="Unassembled WGS sequence"/>
</dbReference>